<protein>
    <submittedName>
        <fullName evidence="2">Uncharacterized protein</fullName>
    </submittedName>
</protein>
<accession>A0AAJ0EYZ9</accession>
<comment type="caution">
    <text evidence="2">The sequence shown here is derived from an EMBL/GenBank/DDBJ whole genome shotgun (WGS) entry which is preliminary data.</text>
</comment>
<feature type="compositionally biased region" description="Basic and acidic residues" evidence="1">
    <location>
        <begin position="1"/>
        <end position="10"/>
    </location>
</feature>
<name>A0AAJ0EYZ9_9PEZI</name>
<reference evidence="2" key="1">
    <citation type="submission" date="2021-06" db="EMBL/GenBank/DDBJ databases">
        <title>Comparative genomics, transcriptomics and evolutionary studies reveal genomic signatures of adaptation to plant cell wall in hemibiotrophic fungi.</title>
        <authorList>
            <consortium name="DOE Joint Genome Institute"/>
            <person name="Baroncelli R."/>
            <person name="Diaz J.F."/>
            <person name="Benocci T."/>
            <person name="Peng M."/>
            <person name="Battaglia E."/>
            <person name="Haridas S."/>
            <person name="Andreopoulos W."/>
            <person name="Labutti K."/>
            <person name="Pangilinan J."/>
            <person name="Floch G.L."/>
            <person name="Makela M.R."/>
            <person name="Henrissat B."/>
            <person name="Grigoriev I.V."/>
            <person name="Crouch J.A."/>
            <person name="De Vries R.P."/>
            <person name="Sukno S.A."/>
            <person name="Thon M.R."/>
        </authorList>
    </citation>
    <scope>NUCLEOTIDE SEQUENCE</scope>
    <source>
        <strain evidence="2">CBS 193.32</strain>
    </source>
</reference>
<feature type="region of interest" description="Disordered" evidence="1">
    <location>
        <begin position="46"/>
        <end position="71"/>
    </location>
</feature>
<gene>
    <name evidence="2" type="ORF">BDP55DRAFT_140195</name>
</gene>
<dbReference type="AlphaFoldDB" id="A0AAJ0EYZ9"/>
<dbReference type="RefSeq" id="XP_060436464.1">
    <property type="nucleotide sequence ID" value="XM_060565560.1"/>
</dbReference>
<evidence type="ECO:0000313" key="2">
    <source>
        <dbReference type="EMBL" id="KAK1700707.1"/>
    </source>
</evidence>
<dbReference type="GeneID" id="85450086"/>
<dbReference type="EMBL" id="JAHMHR010000002">
    <property type="protein sequence ID" value="KAK1700707.1"/>
    <property type="molecule type" value="Genomic_DNA"/>
</dbReference>
<organism evidence="2 3">
    <name type="scientific">Colletotrichum godetiae</name>
    <dbReference type="NCBI Taxonomy" id="1209918"/>
    <lineage>
        <taxon>Eukaryota</taxon>
        <taxon>Fungi</taxon>
        <taxon>Dikarya</taxon>
        <taxon>Ascomycota</taxon>
        <taxon>Pezizomycotina</taxon>
        <taxon>Sordariomycetes</taxon>
        <taxon>Hypocreomycetidae</taxon>
        <taxon>Glomerellales</taxon>
        <taxon>Glomerellaceae</taxon>
        <taxon>Colletotrichum</taxon>
        <taxon>Colletotrichum acutatum species complex</taxon>
    </lineage>
</organism>
<keyword evidence="3" id="KW-1185">Reference proteome</keyword>
<feature type="region of interest" description="Disordered" evidence="1">
    <location>
        <begin position="1"/>
        <end position="22"/>
    </location>
</feature>
<dbReference type="Proteomes" id="UP001224890">
    <property type="component" value="Unassembled WGS sequence"/>
</dbReference>
<proteinExistence type="predicted"/>
<evidence type="ECO:0000313" key="3">
    <source>
        <dbReference type="Proteomes" id="UP001224890"/>
    </source>
</evidence>
<evidence type="ECO:0000256" key="1">
    <source>
        <dbReference type="SAM" id="MobiDB-lite"/>
    </source>
</evidence>
<sequence length="71" mass="7982">MKEGGGREGYDESPFGLQYPNLSRVPTQPTISIPWQAWPPFLTRAPARPLPTSQEPLEACVQRRRSIESTT</sequence>